<dbReference type="InterPro" id="IPR007921">
    <property type="entry name" value="CHAP_dom"/>
</dbReference>
<evidence type="ECO:0000313" key="3">
    <source>
        <dbReference type="Proteomes" id="UP000254924"/>
    </source>
</evidence>
<feature type="domain" description="Peptidase C51" evidence="1">
    <location>
        <begin position="1"/>
        <end position="94"/>
    </location>
</feature>
<name>A0A380K7I7_9STRE</name>
<dbReference type="InterPro" id="IPR038765">
    <property type="entry name" value="Papain-like_cys_pep_sf"/>
</dbReference>
<protein>
    <submittedName>
        <fullName evidence="2">Cell wall hydrolase, lysin - phage associated</fullName>
    </submittedName>
</protein>
<proteinExistence type="predicted"/>
<organism evidence="2 3">
    <name type="scientific">Streptococcus hyointestinalis</name>
    <dbReference type="NCBI Taxonomy" id="1337"/>
    <lineage>
        <taxon>Bacteria</taxon>
        <taxon>Bacillati</taxon>
        <taxon>Bacillota</taxon>
        <taxon>Bacilli</taxon>
        <taxon>Lactobacillales</taxon>
        <taxon>Streptococcaceae</taxon>
        <taxon>Streptococcus</taxon>
    </lineage>
</organism>
<keyword evidence="3" id="KW-1185">Reference proteome</keyword>
<dbReference type="Proteomes" id="UP000254924">
    <property type="component" value="Unassembled WGS sequence"/>
</dbReference>
<dbReference type="Pfam" id="PF05257">
    <property type="entry name" value="CHAP"/>
    <property type="match status" value="1"/>
</dbReference>
<dbReference type="PROSITE" id="PS50911">
    <property type="entry name" value="CHAP"/>
    <property type="match status" value="1"/>
</dbReference>
<dbReference type="GO" id="GO:0016787">
    <property type="term" value="F:hydrolase activity"/>
    <property type="evidence" value="ECO:0007669"/>
    <property type="project" value="UniProtKB-KW"/>
</dbReference>
<accession>A0A380K7I7</accession>
<dbReference type="Gene3D" id="3.90.1720.10">
    <property type="entry name" value="endopeptidase domain like (from Nostoc punctiforme)"/>
    <property type="match status" value="1"/>
</dbReference>
<dbReference type="EMBL" id="UHFN01000007">
    <property type="protein sequence ID" value="SUN60624.1"/>
    <property type="molecule type" value="Genomic_DNA"/>
</dbReference>
<keyword evidence="2" id="KW-0378">Hydrolase</keyword>
<evidence type="ECO:0000313" key="2">
    <source>
        <dbReference type="EMBL" id="SUN60624.1"/>
    </source>
</evidence>
<dbReference type="AlphaFoldDB" id="A0A380K7I7"/>
<reference evidence="2 3" key="1">
    <citation type="submission" date="2018-06" db="EMBL/GenBank/DDBJ databases">
        <authorList>
            <consortium name="Pathogen Informatics"/>
            <person name="Doyle S."/>
        </authorList>
    </citation>
    <scope>NUCLEOTIDE SEQUENCE [LARGE SCALE GENOMIC DNA]</scope>
    <source>
        <strain evidence="2 3">NCTC12224</strain>
    </source>
</reference>
<gene>
    <name evidence="2" type="ORF">NCTC12224_00985</name>
</gene>
<dbReference type="OrthoDB" id="2165138at2"/>
<evidence type="ECO:0000259" key="1">
    <source>
        <dbReference type="PROSITE" id="PS50911"/>
    </source>
</evidence>
<sequence>MTKIKRIKLDLWGNAIDLLNAAEGAGWEVHRMPTDANPKAGAIFVMAVASHPYGHTGVVIEDSDGYTMKTIEQNIDGNWNALEVGGSGKRNYMAIGQTDEAGNRISLWGTVE</sequence>
<dbReference type="SUPFAM" id="SSF54001">
    <property type="entry name" value="Cysteine proteinases"/>
    <property type="match status" value="1"/>
</dbReference>